<proteinExistence type="predicted"/>
<evidence type="ECO:0000259" key="1">
    <source>
        <dbReference type="Pfam" id="PF26154"/>
    </source>
</evidence>
<evidence type="ECO:0000313" key="2">
    <source>
        <dbReference type="EMBL" id="MFD2705601.1"/>
    </source>
</evidence>
<comment type="caution">
    <text evidence="2">The sequence shown here is derived from an EMBL/GenBank/DDBJ whole genome shotgun (WGS) entry which is preliminary data.</text>
</comment>
<feature type="domain" description="DUF8042" evidence="1">
    <location>
        <begin position="9"/>
        <end position="123"/>
    </location>
</feature>
<sequence length="126" mass="14513">MKHMPLEQAEQDFLKQYLGYLETVEEGIASVAYFYREGLDENGDRLLQQMLDGFTPLAEGNVTLMHLFGQKADRGAEMDAFHEKLGKARAIPDMDSATWKLSALTVDFLPGFQRWRIIVDHFYRNP</sequence>
<dbReference type="Pfam" id="PF26154">
    <property type="entry name" value="DUF8042"/>
    <property type="match status" value="1"/>
</dbReference>
<protein>
    <recommendedName>
        <fullName evidence="1">DUF8042 domain-containing protein</fullName>
    </recommendedName>
</protein>
<name>A0ABW5T1E7_9BACI</name>
<keyword evidence="3" id="KW-1185">Reference proteome</keyword>
<accession>A0ABW5T1E7</accession>
<reference evidence="3" key="1">
    <citation type="journal article" date="2019" name="Int. J. Syst. Evol. Microbiol.">
        <title>The Global Catalogue of Microorganisms (GCM) 10K type strain sequencing project: providing services to taxonomists for standard genome sequencing and annotation.</title>
        <authorList>
            <consortium name="The Broad Institute Genomics Platform"/>
            <consortium name="The Broad Institute Genome Sequencing Center for Infectious Disease"/>
            <person name="Wu L."/>
            <person name="Ma J."/>
        </authorList>
    </citation>
    <scope>NUCLEOTIDE SEQUENCE [LARGE SCALE GENOMIC DNA]</scope>
    <source>
        <strain evidence="3">KCTC 33792</strain>
    </source>
</reference>
<evidence type="ECO:0000313" key="3">
    <source>
        <dbReference type="Proteomes" id="UP001597520"/>
    </source>
</evidence>
<dbReference type="EMBL" id="JBHUML010000002">
    <property type="protein sequence ID" value="MFD2705601.1"/>
    <property type="molecule type" value="Genomic_DNA"/>
</dbReference>
<gene>
    <name evidence="2" type="ORF">ACFSUB_08980</name>
</gene>
<dbReference type="InterPro" id="IPR058355">
    <property type="entry name" value="DUF8042"/>
</dbReference>
<organism evidence="2 3">
    <name type="scientific">Salibacterium lacus</name>
    <dbReference type="NCBI Taxonomy" id="1898109"/>
    <lineage>
        <taxon>Bacteria</taxon>
        <taxon>Bacillati</taxon>
        <taxon>Bacillota</taxon>
        <taxon>Bacilli</taxon>
        <taxon>Bacillales</taxon>
        <taxon>Bacillaceae</taxon>
    </lineage>
</organism>
<dbReference type="RefSeq" id="WP_380712850.1">
    <property type="nucleotide sequence ID" value="NZ_JBHUML010000002.1"/>
</dbReference>
<dbReference type="Proteomes" id="UP001597520">
    <property type="component" value="Unassembled WGS sequence"/>
</dbReference>